<keyword evidence="2" id="KW-1185">Reference proteome</keyword>
<comment type="caution">
    <text evidence="1">The sequence shown here is derived from an EMBL/GenBank/DDBJ whole genome shotgun (WGS) entry which is preliminary data.</text>
</comment>
<name>A0A5S4F4B6_9ACTN</name>
<dbReference type="RefSeq" id="WP_138671369.1">
    <property type="nucleotide sequence ID" value="NZ_VCKY01000170.1"/>
</dbReference>
<proteinExistence type="predicted"/>
<accession>A0A5S4F4B6</accession>
<dbReference type="Proteomes" id="UP000309128">
    <property type="component" value="Unassembled WGS sequence"/>
</dbReference>
<dbReference type="EMBL" id="VCKY01000170">
    <property type="protein sequence ID" value="TMR10992.1"/>
    <property type="molecule type" value="Genomic_DNA"/>
</dbReference>
<protein>
    <submittedName>
        <fullName evidence="1">Uncharacterized protein</fullName>
    </submittedName>
</protein>
<sequence>MSLAHNQELLLAAHAVAEALVTSRDVPAAPAPASLRSYRGDWSAGRLFLAAVVLVADRHQAGQRRDT</sequence>
<reference evidence="1 2" key="1">
    <citation type="submission" date="2019-05" db="EMBL/GenBank/DDBJ databases">
        <title>Draft genome sequence of Nonomuraea turkmeniaca DSM 43926.</title>
        <authorList>
            <person name="Saricaoglu S."/>
            <person name="Isik K."/>
        </authorList>
    </citation>
    <scope>NUCLEOTIDE SEQUENCE [LARGE SCALE GENOMIC DNA]</scope>
    <source>
        <strain evidence="1 2">DSM 43926</strain>
    </source>
</reference>
<evidence type="ECO:0000313" key="2">
    <source>
        <dbReference type="Proteomes" id="UP000309128"/>
    </source>
</evidence>
<dbReference type="AlphaFoldDB" id="A0A5S4F4B6"/>
<organism evidence="1 2">
    <name type="scientific">Nonomuraea turkmeniaca</name>
    <dbReference type="NCBI Taxonomy" id="103838"/>
    <lineage>
        <taxon>Bacteria</taxon>
        <taxon>Bacillati</taxon>
        <taxon>Actinomycetota</taxon>
        <taxon>Actinomycetes</taxon>
        <taxon>Streptosporangiales</taxon>
        <taxon>Streptosporangiaceae</taxon>
        <taxon>Nonomuraea</taxon>
    </lineage>
</organism>
<evidence type="ECO:0000313" key="1">
    <source>
        <dbReference type="EMBL" id="TMR10992.1"/>
    </source>
</evidence>
<gene>
    <name evidence="1" type="ORF">ETD86_37385</name>
</gene>